<evidence type="ECO:0000256" key="3">
    <source>
        <dbReference type="PROSITE-ProRule" id="PRU00023"/>
    </source>
</evidence>
<evidence type="ECO:0000256" key="1">
    <source>
        <dbReference type="ARBA" id="ARBA00022737"/>
    </source>
</evidence>
<reference evidence="5 6" key="1">
    <citation type="submission" date="2017-12" db="EMBL/GenBank/DDBJ databases">
        <title>Streptomyces populusis sp. nov., a novel endophytic actinobacterium isolated from stems of Populus adenopoda Maxim.</title>
        <authorList>
            <person name="Wang Z."/>
        </authorList>
    </citation>
    <scope>NUCLEOTIDE SEQUENCE [LARGE SCALE GENOMIC DNA]</scope>
    <source>
        <strain evidence="5 6">A249</strain>
    </source>
</reference>
<evidence type="ECO:0000256" key="4">
    <source>
        <dbReference type="SAM" id="MobiDB-lite"/>
    </source>
</evidence>
<dbReference type="Gene3D" id="1.25.40.20">
    <property type="entry name" value="Ankyrin repeat-containing domain"/>
    <property type="match status" value="1"/>
</dbReference>
<protein>
    <submittedName>
        <fullName evidence="5">Uncharacterized protein</fullName>
    </submittedName>
</protein>
<proteinExistence type="predicted"/>
<sequence length="114" mass="11985">MMTGMTGMTGEDQGLDRASRQDWTQLHFAADEQDAAAVGSLLAAGAEVDAPDGQGNTPLWLAVFTYRGDGLVLSLLVKAGADPDRDNLHGVSPRRLAGWRIGSDVAVHLGELPS</sequence>
<dbReference type="AlphaFoldDB" id="A0A2I0SGM0"/>
<keyword evidence="6" id="KW-1185">Reference proteome</keyword>
<dbReference type="PROSITE" id="PS50088">
    <property type="entry name" value="ANK_REPEAT"/>
    <property type="match status" value="2"/>
</dbReference>
<evidence type="ECO:0000313" key="6">
    <source>
        <dbReference type="Proteomes" id="UP000236178"/>
    </source>
</evidence>
<keyword evidence="2 3" id="KW-0040">ANK repeat</keyword>
<dbReference type="PROSITE" id="PS50297">
    <property type="entry name" value="ANK_REP_REGION"/>
    <property type="match status" value="1"/>
</dbReference>
<feature type="repeat" description="ANK" evidence="3">
    <location>
        <begin position="54"/>
        <end position="88"/>
    </location>
</feature>
<comment type="caution">
    <text evidence="5">The sequence shown here is derived from an EMBL/GenBank/DDBJ whole genome shotgun (WGS) entry which is preliminary data.</text>
</comment>
<organism evidence="5 6">
    <name type="scientific">Streptomyces populi</name>
    <dbReference type="NCBI Taxonomy" id="2058924"/>
    <lineage>
        <taxon>Bacteria</taxon>
        <taxon>Bacillati</taxon>
        <taxon>Actinomycetota</taxon>
        <taxon>Actinomycetes</taxon>
        <taxon>Kitasatosporales</taxon>
        <taxon>Streptomycetaceae</taxon>
        <taxon>Streptomyces</taxon>
    </lineage>
</organism>
<dbReference type="Pfam" id="PF00023">
    <property type="entry name" value="Ank"/>
    <property type="match status" value="1"/>
</dbReference>
<dbReference type="PANTHER" id="PTHR24171">
    <property type="entry name" value="ANKYRIN REPEAT DOMAIN-CONTAINING PROTEIN 39-RELATED"/>
    <property type="match status" value="1"/>
</dbReference>
<dbReference type="EMBL" id="PJOS01000086">
    <property type="protein sequence ID" value="PKT69078.1"/>
    <property type="molecule type" value="Genomic_DNA"/>
</dbReference>
<dbReference type="SMART" id="SM00248">
    <property type="entry name" value="ANK"/>
    <property type="match status" value="2"/>
</dbReference>
<evidence type="ECO:0000256" key="2">
    <source>
        <dbReference type="ARBA" id="ARBA00023043"/>
    </source>
</evidence>
<feature type="compositionally biased region" description="Low complexity" evidence="4">
    <location>
        <begin position="1"/>
        <end position="10"/>
    </location>
</feature>
<dbReference type="InterPro" id="IPR036770">
    <property type="entry name" value="Ankyrin_rpt-contain_sf"/>
</dbReference>
<accession>A0A2I0SGM0</accession>
<gene>
    <name evidence="5" type="ORF">CW362_31595</name>
</gene>
<evidence type="ECO:0000313" key="5">
    <source>
        <dbReference type="EMBL" id="PKT69078.1"/>
    </source>
</evidence>
<dbReference type="InterPro" id="IPR002110">
    <property type="entry name" value="Ankyrin_rpt"/>
</dbReference>
<feature type="region of interest" description="Disordered" evidence="4">
    <location>
        <begin position="1"/>
        <end position="20"/>
    </location>
</feature>
<feature type="repeat" description="ANK" evidence="3">
    <location>
        <begin position="21"/>
        <end position="53"/>
    </location>
</feature>
<keyword evidence="1" id="KW-0677">Repeat</keyword>
<dbReference type="SUPFAM" id="SSF48403">
    <property type="entry name" value="Ankyrin repeat"/>
    <property type="match status" value="1"/>
</dbReference>
<dbReference type="Proteomes" id="UP000236178">
    <property type="component" value="Unassembled WGS sequence"/>
</dbReference>
<name>A0A2I0SGM0_9ACTN</name>